<name>A0A9P8N031_9HYPO</name>
<dbReference type="EMBL" id="JAIZPD010000005">
    <property type="protein sequence ID" value="KAH0963446.1"/>
    <property type="molecule type" value="Genomic_DNA"/>
</dbReference>
<feature type="compositionally biased region" description="Pro residues" evidence="1">
    <location>
        <begin position="1"/>
        <end position="11"/>
    </location>
</feature>
<feature type="region of interest" description="Disordered" evidence="1">
    <location>
        <begin position="159"/>
        <end position="207"/>
    </location>
</feature>
<dbReference type="Pfam" id="PF12396">
    <property type="entry name" value="DUF3659"/>
    <property type="match status" value="1"/>
</dbReference>
<proteinExistence type="predicted"/>
<keyword evidence="3" id="KW-1185">Reference proteome</keyword>
<gene>
    <name evidence="2" type="ORF">HRG_05956</name>
</gene>
<feature type="compositionally biased region" description="Basic and acidic residues" evidence="1">
    <location>
        <begin position="37"/>
        <end position="50"/>
    </location>
</feature>
<dbReference type="Proteomes" id="UP000824596">
    <property type="component" value="Unassembled WGS sequence"/>
</dbReference>
<feature type="region of interest" description="Disordered" evidence="1">
    <location>
        <begin position="1"/>
        <end position="63"/>
    </location>
</feature>
<dbReference type="AlphaFoldDB" id="A0A9P8N031"/>
<evidence type="ECO:0000313" key="3">
    <source>
        <dbReference type="Proteomes" id="UP000824596"/>
    </source>
</evidence>
<reference evidence="2" key="1">
    <citation type="submission" date="2021-09" db="EMBL/GenBank/DDBJ databases">
        <title>A high-quality genome of the endoparasitic fungus Hirsutella rhossiliensis with a comparison of Hirsutella genomes reveals transposable elements contributing to genome size variation.</title>
        <authorList>
            <person name="Lin R."/>
            <person name="Jiao Y."/>
            <person name="Sun X."/>
            <person name="Ling J."/>
            <person name="Xie B."/>
            <person name="Cheng X."/>
        </authorList>
    </citation>
    <scope>NUCLEOTIDE SEQUENCE</scope>
    <source>
        <strain evidence="2">HR02</strain>
    </source>
</reference>
<evidence type="ECO:0000313" key="2">
    <source>
        <dbReference type="EMBL" id="KAH0963446.1"/>
    </source>
</evidence>
<sequence length="243" mass="25317">MATESSPPPSSPLSESPPQDQQDAAHPDSSPKTSRTSPDDDKAAPDKPREPIAIPPITPIASQQDLETLARGLEGRFVDEFGNVLDWDGTVLGHVRGDLPSMVGRPVSARGQVVDADGQVAGYVSENFVPPAGAAASSSPPQPSSRKPLDRGLRVDEAGTIFDHEGVPVGKIMQPKGSPRPGESRRGQGSQHHPGTSSCSPATPSPSEVCLDVKSTHDGIQLIIKIPTVFHACSAPPPPPPPS</sequence>
<dbReference type="GeneID" id="68355085"/>
<feature type="region of interest" description="Disordered" evidence="1">
    <location>
        <begin position="132"/>
        <end position="151"/>
    </location>
</feature>
<protein>
    <submittedName>
        <fullName evidence="2">Uncharacterized protein</fullName>
    </submittedName>
</protein>
<dbReference type="InterPro" id="IPR022124">
    <property type="entry name" value="DUF3659"/>
</dbReference>
<dbReference type="OrthoDB" id="3946749at2759"/>
<comment type="caution">
    <text evidence="2">The sequence shown here is derived from an EMBL/GenBank/DDBJ whole genome shotgun (WGS) entry which is preliminary data.</text>
</comment>
<accession>A0A9P8N031</accession>
<evidence type="ECO:0000256" key="1">
    <source>
        <dbReference type="SAM" id="MobiDB-lite"/>
    </source>
</evidence>
<feature type="compositionally biased region" description="Low complexity" evidence="1">
    <location>
        <begin position="194"/>
        <end position="207"/>
    </location>
</feature>
<organism evidence="2 3">
    <name type="scientific">Hirsutella rhossiliensis</name>
    <dbReference type="NCBI Taxonomy" id="111463"/>
    <lineage>
        <taxon>Eukaryota</taxon>
        <taxon>Fungi</taxon>
        <taxon>Dikarya</taxon>
        <taxon>Ascomycota</taxon>
        <taxon>Pezizomycotina</taxon>
        <taxon>Sordariomycetes</taxon>
        <taxon>Hypocreomycetidae</taxon>
        <taxon>Hypocreales</taxon>
        <taxon>Ophiocordycipitaceae</taxon>
        <taxon>Hirsutella</taxon>
    </lineage>
</organism>
<dbReference type="RefSeq" id="XP_044720959.1">
    <property type="nucleotide sequence ID" value="XM_044864427.1"/>
</dbReference>